<evidence type="ECO:0000256" key="2">
    <source>
        <dbReference type="ARBA" id="ARBA00022840"/>
    </source>
</evidence>
<dbReference type="GO" id="GO:0005524">
    <property type="term" value="F:ATP binding"/>
    <property type="evidence" value="ECO:0007669"/>
    <property type="project" value="UniProtKB-UniRule"/>
</dbReference>
<dbReference type="GO" id="GO:0097527">
    <property type="term" value="P:necroptotic signaling pathway"/>
    <property type="evidence" value="ECO:0007669"/>
    <property type="project" value="TreeGrafter"/>
</dbReference>
<dbReference type="InterPro" id="IPR017441">
    <property type="entry name" value="Protein_kinase_ATP_BS"/>
</dbReference>
<dbReference type="AlphaFoldDB" id="A0A8H4AML1"/>
<protein>
    <submittedName>
        <fullName evidence="5">Kinase-like protein</fullName>
    </submittedName>
</protein>
<dbReference type="PROSITE" id="PS50011">
    <property type="entry name" value="PROTEIN_KINASE_DOM"/>
    <property type="match status" value="1"/>
</dbReference>
<dbReference type="OrthoDB" id="346907at2759"/>
<proteinExistence type="predicted"/>
<keyword evidence="5" id="KW-0808">Transferase</keyword>
<dbReference type="PANTHER" id="PTHR44329">
    <property type="entry name" value="SERINE/THREONINE-PROTEIN KINASE TNNI3K-RELATED"/>
    <property type="match status" value="1"/>
</dbReference>
<dbReference type="SUPFAM" id="SSF56112">
    <property type="entry name" value="Protein kinase-like (PK-like)"/>
    <property type="match status" value="1"/>
</dbReference>
<reference evidence="5 6" key="1">
    <citation type="journal article" date="2019" name="Environ. Microbiol.">
        <title>At the nexus of three kingdoms: the genome of the mycorrhizal fungus Gigaspora margarita provides insights into plant, endobacterial and fungal interactions.</title>
        <authorList>
            <person name="Venice F."/>
            <person name="Ghignone S."/>
            <person name="Salvioli di Fossalunga A."/>
            <person name="Amselem J."/>
            <person name="Novero M."/>
            <person name="Xianan X."/>
            <person name="Sedzielewska Toro K."/>
            <person name="Morin E."/>
            <person name="Lipzen A."/>
            <person name="Grigoriev I.V."/>
            <person name="Henrissat B."/>
            <person name="Martin F.M."/>
            <person name="Bonfante P."/>
        </authorList>
    </citation>
    <scope>NUCLEOTIDE SEQUENCE [LARGE SCALE GENOMIC DNA]</scope>
    <source>
        <strain evidence="5 6">BEG34</strain>
    </source>
</reference>
<keyword evidence="6" id="KW-1185">Reference proteome</keyword>
<name>A0A8H4AML1_GIGMA</name>
<dbReference type="InterPro" id="IPR051681">
    <property type="entry name" value="Ser/Thr_Kinases-Pseudokinases"/>
</dbReference>
<dbReference type="Proteomes" id="UP000439903">
    <property type="component" value="Unassembled WGS sequence"/>
</dbReference>
<dbReference type="InterPro" id="IPR000719">
    <property type="entry name" value="Prot_kinase_dom"/>
</dbReference>
<keyword evidence="2 3" id="KW-0067">ATP-binding</keyword>
<evidence type="ECO:0000256" key="1">
    <source>
        <dbReference type="ARBA" id="ARBA00022741"/>
    </source>
</evidence>
<organism evidence="5 6">
    <name type="scientific">Gigaspora margarita</name>
    <dbReference type="NCBI Taxonomy" id="4874"/>
    <lineage>
        <taxon>Eukaryota</taxon>
        <taxon>Fungi</taxon>
        <taxon>Fungi incertae sedis</taxon>
        <taxon>Mucoromycota</taxon>
        <taxon>Glomeromycotina</taxon>
        <taxon>Glomeromycetes</taxon>
        <taxon>Diversisporales</taxon>
        <taxon>Gigasporaceae</taxon>
        <taxon>Gigaspora</taxon>
    </lineage>
</organism>
<dbReference type="Gene3D" id="1.10.510.10">
    <property type="entry name" value="Transferase(Phosphotransferase) domain 1"/>
    <property type="match status" value="1"/>
</dbReference>
<evidence type="ECO:0000313" key="6">
    <source>
        <dbReference type="Proteomes" id="UP000439903"/>
    </source>
</evidence>
<evidence type="ECO:0000259" key="4">
    <source>
        <dbReference type="PROSITE" id="PS50011"/>
    </source>
</evidence>
<dbReference type="InterPro" id="IPR011009">
    <property type="entry name" value="Kinase-like_dom_sf"/>
</dbReference>
<dbReference type="EMBL" id="WTPW01000414">
    <property type="protein sequence ID" value="KAF0513796.1"/>
    <property type="molecule type" value="Genomic_DNA"/>
</dbReference>
<comment type="caution">
    <text evidence="5">The sequence shown here is derived from an EMBL/GenBank/DDBJ whole genome shotgun (WGS) entry which is preliminary data.</text>
</comment>
<dbReference type="Pfam" id="PF07714">
    <property type="entry name" value="PK_Tyr_Ser-Thr"/>
    <property type="match status" value="1"/>
</dbReference>
<dbReference type="GO" id="GO:0004672">
    <property type="term" value="F:protein kinase activity"/>
    <property type="evidence" value="ECO:0007669"/>
    <property type="project" value="InterPro"/>
</dbReference>
<dbReference type="PANTHER" id="PTHR44329:SF298">
    <property type="entry name" value="MIXED LINEAGE KINASE DOMAIN-LIKE PROTEIN"/>
    <property type="match status" value="1"/>
</dbReference>
<sequence>MSFSHINSTEPFDSYIQPISIQNLHSDDILIQELNTLCLTFGSSRLSEESLPQPLTLQSFSEFSSDISNDISNDTSLEPLYALKSSYFPLKNTKMNIKFKRSCHDTSVDKCNEEDYKELFNFYDYNDFTIPEEIGRGVFSNVYKSVWKNCKLTVALKCLKFNTESEKNIIFKKIKHLQQVGFHPNIARIYGMVKGDQSCEDYYMAMQFANNGNLREYLNVNFPRLQWTDKLRIAKNITCGLKFLHKYSIVHGNIHAMNILVHEGKPMIADFGCLELLTERKMMITDFGLSKTLTSDTSSTHLIGTIPYIEPERLTNHSYKCDEKSDIYSLGVILWEISSGKRPFEFVQEREIISYILNGVRETPVKDTQTEYVEIYKSCWNQDPTIRPDASFVLDRLEKATQHHHLTQEHNLIKCKKMDPDLCIGQSIDSASSITVA</sequence>
<accession>A0A8H4AML1</accession>
<dbReference type="InterPro" id="IPR001245">
    <property type="entry name" value="Ser-Thr/Tyr_kinase_cat_dom"/>
</dbReference>
<keyword evidence="1 3" id="KW-0547">Nucleotide-binding</keyword>
<evidence type="ECO:0000313" key="5">
    <source>
        <dbReference type="EMBL" id="KAF0513796.1"/>
    </source>
</evidence>
<feature type="binding site" evidence="3">
    <location>
        <position position="157"/>
    </location>
    <ligand>
        <name>ATP</name>
        <dbReference type="ChEBI" id="CHEBI:30616"/>
    </ligand>
</feature>
<feature type="domain" description="Protein kinase" evidence="4">
    <location>
        <begin position="128"/>
        <end position="406"/>
    </location>
</feature>
<evidence type="ECO:0000256" key="3">
    <source>
        <dbReference type="PROSITE-ProRule" id="PRU10141"/>
    </source>
</evidence>
<dbReference type="PROSITE" id="PS00107">
    <property type="entry name" value="PROTEIN_KINASE_ATP"/>
    <property type="match status" value="1"/>
</dbReference>
<gene>
    <name evidence="5" type="ORF">F8M41_017749</name>
</gene>
<keyword evidence="5" id="KW-0418">Kinase</keyword>